<dbReference type="RefSeq" id="WP_313720625.1">
    <property type="nucleotide sequence ID" value="NZ_CP134876.1"/>
</dbReference>
<name>A0ABY9ZUE6_9ACTN</name>
<evidence type="ECO:0000313" key="1">
    <source>
        <dbReference type="EMBL" id="WNM38899.1"/>
    </source>
</evidence>
<organism evidence="1 2">
    <name type="scientific">Micromonospora halotolerans</name>
    <dbReference type="NCBI Taxonomy" id="709879"/>
    <lineage>
        <taxon>Bacteria</taxon>
        <taxon>Bacillati</taxon>
        <taxon>Actinomycetota</taxon>
        <taxon>Actinomycetes</taxon>
        <taxon>Micromonosporales</taxon>
        <taxon>Micromonosporaceae</taxon>
        <taxon>Micromonospora</taxon>
    </lineage>
</organism>
<accession>A0ABY9ZUE6</accession>
<proteinExistence type="predicted"/>
<gene>
    <name evidence="1" type="ORF">RMN56_27835</name>
</gene>
<reference evidence="1 2" key="1">
    <citation type="submission" date="2023-09" db="EMBL/GenBank/DDBJ databases">
        <title>Micromonospora halotolerans DSM 45598 genome sequence.</title>
        <authorList>
            <person name="Mo P."/>
        </authorList>
    </citation>
    <scope>NUCLEOTIDE SEQUENCE [LARGE SCALE GENOMIC DNA]</scope>
    <source>
        <strain evidence="1 2">DSM 45598</strain>
    </source>
</reference>
<keyword evidence="2" id="KW-1185">Reference proteome</keyword>
<dbReference type="Proteomes" id="UP001303001">
    <property type="component" value="Chromosome"/>
</dbReference>
<sequence>MFRRSERPDVAALRARFLANREKVRSWIGAWDCPEVEWPEFAEIPLPWVVRRADERMWLERHAPFLDEYGWILEARPVAQGISQVAAHWQFGEGHRFDRLDIEFRSVADPPYLAEKLALAAHAADLSGWREEDLPGVYAWLFEGIDSRPMGEMVRGQQRSGFILFQLTRWPHSRTEINVRLRMTLTDTAMDGTPLTSTGETPPA</sequence>
<protein>
    <submittedName>
        <fullName evidence="1">Uncharacterized protein</fullName>
    </submittedName>
</protein>
<evidence type="ECO:0000313" key="2">
    <source>
        <dbReference type="Proteomes" id="UP001303001"/>
    </source>
</evidence>
<dbReference type="EMBL" id="CP134876">
    <property type="protein sequence ID" value="WNM38899.1"/>
    <property type="molecule type" value="Genomic_DNA"/>
</dbReference>